<reference evidence="2 3" key="1">
    <citation type="submission" date="2018-08" db="EMBL/GenBank/DDBJ databases">
        <title>Sequencing the genomes of 1000 actinobacteria strains.</title>
        <authorList>
            <person name="Klenk H.-P."/>
        </authorList>
    </citation>
    <scope>NUCLEOTIDE SEQUENCE [LARGE SCALE GENOMIC DNA]</scope>
    <source>
        <strain evidence="2 3">DSM 43927</strain>
    </source>
</reference>
<evidence type="ECO:0000256" key="1">
    <source>
        <dbReference type="SAM" id="Phobius"/>
    </source>
</evidence>
<feature type="transmembrane region" description="Helical" evidence="1">
    <location>
        <begin position="191"/>
        <end position="215"/>
    </location>
</feature>
<feature type="transmembrane region" description="Helical" evidence="1">
    <location>
        <begin position="566"/>
        <end position="588"/>
    </location>
</feature>
<protein>
    <submittedName>
        <fullName evidence="2">Uncharacterized protein</fullName>
    </submittedName>
</protein>
<dbReference type="AlphaFoldDB" id="A0A3D9SRE0"/>
<keyword evidence="1" id="KW-0812">Transmembrane</keyword>
<feature type="transmembrane region" description="Helical" evidence="1">
    <location>
        <begin position="366"/>
        <end position="382"/>
    </location>
</feature>
<keyword evidence="1" id="KW-1133">Transmembrane helix</keyword>
<feature type="transmembrane region" description="Helical" evidence="1">
    <location>
        <begin position="47"/>
        <end position="66"/>
    </location>
</feature>
<sequence>MREVTGGQWHLSWAAIRQTADRFFVSRMTLSESGSLMPLMKGRMRHLPAALTGLGLGLLALGPALAPGFTLSYDMVFVPDPAFTRMTFGLTGTLPRHVPSDAFVAALGVLLPGSLAQKLILLAIFVMACASAASLVPSTRQAPRLAAGVCYAWNPFVAERLLLGQWALLLGYAALPWVVHRAARGEWRWLILALVPAAIGGFAALTVSGLTALIVVGVTRRGERVTALGRTVAALVMLGSPWLVTGWLRPSGIPADGAAVEAFAARADTPFGVVGSLLALGGVWNGETVPLGYGTPVMATAWLLVVLAALTAYGMWGRTEPWGVALGVAGAVGLVVGALGAVAPGLLRGLIGLWSGFAVLRDGQQYAAPLAVTVAVGLGLLVDRMLDRLPVFAAVCVALMPVAFLPSLAWGAGGQLKAVAYPDDWARAKRIIEADGAPGDVVVLPWAAYRSYPWNHGRRVLDPLPRYLHRRVIFNDAVTVGATTVPTEDPRARRLGPVIDAGGPLTAALRAEGVRYVAVDAGIDAFDARRLLPGAEPALRGDDLLLFRIPGAKRVDDPGPPIVAGYASWIVMLSGIVWSLSVTGITLVPRSPLLRRGKAP</sequence>
<organism evidence="2 3">
    <name type="scientific">Thermomonospora umbrina</name>
    <dbReference type="NCBI Taxonomy" id="111806"/>
    <lineage>
        <taxon>Bacteria</taxon>
        <taxon>Bacillati</taxon>
        <taxon>Actinomycetota</taxon>
        <taxon>Actinomycetes</taxon>
        <taxon>Streptosporangiales</taxon>
        <taxon>Thermomonosporaceae</taxon>
        <taxon>Thermomonospora</taxon>
    </lineage>
</organism>
<feature type="transmembrane region" description="Helical" evidence="1">
    <location>
        <begin position="161"/>
        <end position="179"/>
    </location>
</feature>
<evidence type="ECO:0000313" key="2">
    <source>
        <dbReference type="EMBL" id="REE98509.1"/>
    </source>
</evidence>
<gene>
    <name evidence="2" type="ORF">DFJ69_3999</name>
</gene>
<feature type="transmembrane region" description="Helical" evidence="1">
    <location>
        <begin position="389"/>
        <end position="412"/>
    </location>
</feature>
<feature type="transmembrane region" description="Helical" evidence="1">
    <location>
        <begin position="227"/>
        <end position="244"/>
    </location>
</feature>
<feature type="transmembrane region" description="Helical" evidence="1">
    <location>
        <begin position="119"/>
        <end position="136"/>
    </location>
</feature>
<feature type="transmembrane region" description="Helical" evidence="1">
    <location>
        <begin position="297"/>
        <end position="316"/>
    </location>
</feature>
<proteinExistence type="predicted"/>
<dbReference type="EMBL" id="QTTT01000001">
    <property type="protein sequence ID" value="REE98509.1"/>
    <property type="molecule type" value="Genomic_DNA"/>
</dbReference>
<comment type="caution">
    <text evidence="2">The sequence shown here is derived from an EMBL/GenBank/DDBJ whole genome shotgun (WGS) entry which is preliminary data.</text>
</comment>
<keyword evidence="3" id="KW-1185">Reference proteome</keyword>
<accession>A0A3D9SRE0</accession>
<feature type="transmembrane region" description="Helical" evidence="1">
    <location>
        <begin position="323"/>
        <end position="346"/>
    </location>
</feature>
<evidence type="ECO:0000313" key="3">
    <source>
        <dbReference type="Proteomes" id="UP000256661"/>
    </source>
</evidence>
<keyword evidence="1" id="KW-0472">Membrane</keyword>
<dbReference type="Proteomes" id="UP000256661">
    <property type="component" value="Unassembled WGS sequence"/>
</dbReference>
<name>A0A3D9SRE0_9ACTN</name>